<dbReference type="Pfam" id="PF08544">
    <property type="entry name" value="GHMP_kinases_C"/>
    <property type="match status" value="1"/>
</dbReference>
<proteinExistence type="inferred from homology"/>
<feature type="active site" evidence="9">
    <location>
        <position position="13"/>
    </location>
</feature>
<evidence type="ECO:0000256" key="7">
    <source>
        <dbReference type="ARBA" id="ARBA00022840"/>
    </source>
</evidence>
<dbReference type="InterPro" id="IPR013750">
    <property type="entry name" value="GHMP_kinase_C_dom"/>
</dbReference>
<dbReference type="PIRSF" id="PIRSF010376">
    <property type="entry name" value="IspE"/>
    <property type="match status" value="1"/>
</dbReference>
<evidence type="ECO:0000256" key="4">
    <source>
        <dbReference type="ARBA" id="ARBA00022679"/>
    </source>
</evidence>
<dbReference type="InterPro" id="IPR004424">
    <property type="entry name" value="IspE"/>
</dbReference>
<feature type="binding site" evidence="9">
    <location>
        <begin position="93"/>
        <end position="103"/>
    </location>
    <ligand>
        <name>ATP</name>
        <dbReference type="ChEBI" id="CHEBI:30616"/>
    </ligand>
</feature>
<dbReference type="EC" id="2.7.1.148" evidence="2 9"/>
<protein>
    <recommendedName>
        <fullName evidence="3 9">4-diphosphocytidyl-2-C-methyl-D-erythritol kinase</fullName>
        <shortName evidence="9">CMK</shortName>
        <ecNumber evidence="2 9">2.7.1.148</ecNumber>
    </recommendedName>
    <alternativeName>
        <fullName evidence="8 9">4-(cytidine-5'-diphospho)-2-C-methyl-D-erythritol kinase</fullName>
    </alternativeName>
</protein>
<evidence type="ECO:0000313" key="13">
    <source>
        <dbReference type="Proteomes" id="UP000036356"/>
    </source>
</evidence>
<comment type="pathway">
    <text evidence="9">Isoprenoid biosynthesis; isopentenyl diphosphate biosynthesis via DXP pathway; isopentenyl diphosphate from 1-deoxy-D-xylulose 5-phosphate: step 3/6.</text>
</comment>
<comment type="similarity">
    <text evidence="1 9">Belongs to the GHMP kinase family. IspE subfamily.</text>
</comment>
<name>A0A0J1FW11_9FIRM</name>
<dbReference type="Gene3D" id="3.30.70.890">
    <property type="entry name" value="GHMP kinase, C-terminal domain"/>
    <property type="match status" value="1"/>
</dbReference>
<evidence type="ECO:0000256" key="8">
    <source>
        <dbReference type="ARBA" id="ARBA00032554"/>
    </source>
</evidence>
<dbReference type="InterPro" id="IPR014721">
    <property type="entry name" value="Ribsml_uS5_D2-typ_fold_subgr"/>
</dbReference>
<dbReference type="PANTHER" id="PTHR43527:SF2">
    <property type="entry name" value="4-DIPHOSPHOCYTIDYL-2-C-METHYL-D-ERYTHRITOL KINASE, CHLOROPLASTIC"/>
    <property type="match status" value="1"/>
</dbReference>
<dbReference type="RefSeq" id="WP_047809005.1">
    <property type="nucleotide sequence ID" value="NZ_LDZY01000003.1"/>
</dbReference>
<evidence type="ECO:0000256" key="2">
    <source>
        <dbReference type="ARBA" id="ARBA00012052"/>
    </source>
</evidence>
<keyword evidence="7 9" id="KW-0067">ATP-binding</keyword>
<keyword evidence="6 9" id="KW-0418">Kinase</keyword>
<keyword evidence="13" id="KW-1185">Reference proteome</keyword>
<dbReference type="HAMAP" id="MF_00061">
    <property type="entry name" value="IspE"/>
    <property type="match status" value="1"/>
</dbReference>
<evidence type="ECO:0000256" key="1">
    <source>
        <dbReference type="ARBA" id="ARBA00009684"/>
    </source>
</evidence>
<evidence type="ECO:0000256" key="3">
    <source>
        <dbReference type="ARBA" id="ARBA00017473"/>
    </source>
</evidence>
<evidence type="ECO:0000259" key="11">
    <source>
        <dbReference type="Pfam" id="PF08544"/>
    </source>
</evidence>
<keyword evidence="9" id="KW-0414">Isoprene biosynthesis</keyword>
<dbReference type="GO" id="GO:0050515">
    <property type="term" value="F:4-(cytidine 5'-diphospho)-2-C-methyl-D-erythritol kinase activity"/>
    <property type="evidence" value="ECO:0007669"/>
    <property type="project" value="UniProtKB-UniRule"/>
</dbReference>
<dbReference type="STRING" id="476652.DEAC_c11220"/>
<accession>A0A0J1FW11</accession>
<dbReference type="UniPathway" id="UPA00056">
    <property type="reaction ID" value="UER00094"/>
</dbReference>
<gene>
    <name evidence="9 12" type="primary">ispE</name>
    <name evidence="12" type="ORF">DEAC_c11220</name>
</gene>
<dbReference type="InterPro" id="IPR020568">
    <property type="entry name" value="Ribosomal_Su5_D2-typ_SF"/>
</dbReference>
<dbReference type="SUPFAM" id="SSF54211">
    <property type="entry name" value="Ribosomal protein S5 domain 2-like"/>
    <property type="match status" value="1"/>
</dbReference>
<dbReference type="GO" id="GO:0019288">
    <property type="term" value="P:isopentenyl diphosphate biosynthetic process, methylerythritol 4-phosphate pathway"/>
    <property type="evidence" value="ECO:0007669"/>
    <property type="project" value="UniProtKB-UniRule"/>
</dbReference>
<feature type="domain" description="GHMP kinase N-terminal" evidence="10">
    <location>
        <begin position="65"/>
        <end position="143"/>
    </location>
</feature>
<reference evidence="12 13" key="1">
    <citation type="submission" date="2015-06" db="EMBL/GenBank/DDBJ databases">
        <title>Draft genome of the moderately acidophilic sulfate reducer Candidatus Desulfosporosinus acididurans strain M1.</title>
        <authorList>
            <person name="Poehlein A."/>
            <person name="Petzsch P."/>
            <person name="Johnson B.D."/>
            <person name="Schloemann M."/>
            <person name="Daniel R."/>
            <person name="Muehling M."/>
        </authorList>
    </citation>
    <scope>NUCLEOTIDE SEQUENCE [LARGE SCALE GENOMIC DNA]</scope>
    <source>
        <strain evidence="12 13">M1</strain>
    </source>
</reference>
<dbReference type="GO" id="GO:0005524">
    <property type="term" value="F:ATP binding"/>
    <property type="evidence" value="ECO:0007669"/>
    <property type="project" value="UniProtKB-UniRule"/>
</dbReference>
<dbReference type="SUPFAM" id="SSF55060">
    <property type="entry name" value="GHMP Kinase, C-terminal domain"/>
    <property type="match status" value="1"/>
</dbReference>
<dbReference type="EMBL" id="LDZY01000003">
    <property type="protein sequence ID" value="KLU67178.1"/>
    <property type="molecule type" value="Genomic_DNA"/>
</dbReference>
<feature type="domain" description="GHMP kinase C-terminal" evidence="11">
    <location>
        <begin position="199"/>
        <end position="272"/>
    </location>
</feature>
<evidence type="ECO:0000256" key="9">
    <source>
        <dbReference type="HAMAP-Rule" id="MF_00061"/>
    </source>
</evidence>
<dbReference type="NCBIfam" id="TIGR00154">
    <property type="entry name" value="ispE"/>
    <property type="match status" value="1"/>
</dbReference>
<dbReference type="PATRIC" id="fig|476652.3.peg.1146"/>
<dbReference type="Proteomes" id="UP000036356">
    <property type="component" value="Unassembled WGS sequence"/>
</dbReference>
<dbReference type="Pfam" id="PF00288">
    <property type="entry name" value="GHMP_kinases_N"/>
    <property type="match status" value="1"/>
</dbReference>
<keyword evidence="5 9" id="KW-0547">Nucleotide-binding</keyword>
<sequence>MKHPFLTTFAYAKINFALAVLGIRDDGYHELQSVMQSIDLHDIVRVRRSGETITCHCGELSGRGNLAYIAAELFFRELGISDGVEIDIDKKIPIQAGLAGGSSDAAATLRLLNQLYDKPLTAEKLLDLAGECGADVAFCLRGGTMWATGRGERLELLPNVPNIDLVLVKPTLGVNTGEAYRRFDREGKPGYLSRSDWEKALKESSPQQIAALLSNDLEIASILMVPKIFELKQQLLEENCYGTLMSGSGSSVFGIAKDNEHARSVAEKLRKRGCKNVWVTKTVGSEAI</sequence>
<dbReference type="GO" id="GO:0016114">
    <property type="term" value="P:terpenoid biosynthetic process"/>
    <property type="evidence" value="ECO:0007669"/>
    <property type="project" value="UniProtKB-UniRule"/>
</dbReference>
<evidence type="ECO:0000313" key="12">
    <source>
        <dbReference type="EMBL" id="KLU67178.1"/>
    </source>
</evidence>
<dbReference type="PANTHER" id="PTHR43527">
    <property type="entry name" value="4-DIPHOSPHOCYTIDYL-2-C-METHYL-D-ERYTHRITOL KINASE, CHLOROPLASTIC"/>
    <property type="match status" value="1"/>
</dbReference>
<evidence type="ECO:0000259" key="10">
    <source>
        <dbReference type="Pfam" id="PF00288"/>
    </source>
</evidence>
<dbReference type="AlphaFoldDB" id="A0A0J1FW11"/>
<comment type="caution">
    <text evidence="12">The sequence shown here is derived from an EMBL/GenBank/DDBJ whole genome shotgun (WGS) entry which is preliminary data.</text>
</comment>
<evidence type="ECO:0000256" key="5">
    <source>
        <dbReference type="ARBA" id="ARBA00022741"/>
    </source>
</evidence>
<dbReference type="InterPro" id="IPR006204">
    <property type="entry name" value="GHMP_kinase_N_dom"/>
</dbReference>
<evidence type="ECO:0000256" key="6">
    <source>
        <dbReference type="ARBA" id="ARBA00022777"/>
    </source>
</evidence>
<organism evidence="12 13">
    <name type="scientific">Desulfosporosinus acididurans</name>
    <dbReference type="NCBI Taxonomy" id="476652"/>
    <lineage>
        <taxon>Bacteria</taxon>
        <taxon>Bacillati</taxon>
        <taxon>Bacillota</taxon>
        <taxon>Clostridia</taxon>
        <taxon>Eubacteriales</taxon>
        <taxon>Desulfitobacteriaceae</taxon>
        <taxon>Desulfosporosinus</taxon>
    </lineage>
</organism>
<comment type="catalytic activity">
    <reaction evidence="9">
        <text>4-CDP-2-C-methyl-D-erythritol + ATP = 4-CDP-2-C-methyl-D-erythritol 2-phosphate + ADP + H(+)</text>
        <dbReference type="Rhea" id="RHEA:18437"/>
        <dbReference type="ChEBI" id="CHEBI:15378"/>
        <dbReference type="ChEBI" id="CHEBI:30616"/>
        <dbReference type="ChEBI" id="CHEBI:57823"/>
        <dbReference type="ChEBI" id="CHEBI:57919"/>
        <dbReference type="ChEBI" id="CHEBI:456216"/>
        <dbReference type="EC" id="2.7.1.148"/>
    </reaction>
</comment>
<feature type="active site" evidence="9">
    <location>
        <position position="135"/>
    </location>
</feature>
<comment type="function">
    <text evidence="9">Catalyzes the phosphorylation of the position 2 hydroxy group of 4-diphosphocytidyl-2C-methyl-D-erythritol.</text>
</comment>
<keyword evidence="4 9" id="KW-0808">Transferase</keyword>
<dbReference type="InterPro" id="IPR036554">
    <property type="entry name" value="GHMP_kinase_C_sf"/>
</dbReference>
<dbReference type="Gene3D" id="3.30.230.10">
    <property type="match status" value="1"/>
</dbReference>